<gene>
    <name evidence="2" type="ORF">AMAG_17695</name>
</gene>
<keyword evidence="3" id="KW-1185">Reference proteome</keyword>
<dbReference type="Proteomes" id="UP000054350">
    <property type="component" value="Unassembled WGS sequence"/>
</dbReference>
<proteinExistence type="predicted"/>
<reference evidence="3" key="2">
    <citation type="submission" date="2009-11" db="EMBL/GenBank/DDBJ databases">
        <title>The Genome Sequence of Allomyces macrogynus strain ATCC 38327.</title>
        <authorList>
            <consortium name="The Broad Institute Genome Sequencing Platform"/>
            <person name="Russ C."/>
            <person name="Cuomo C."/>
            <person name="Shea T."/>
            <person name="Young S.K."/>
            <person name="Zeng Q."/>
            <person name="Koehrsen M."/>
            <person name="Haas B."/>
            <person name="Borodovsky M."/>
            <person name="Guigo R."/>
            <person name="Alvarado L."/>
            <person name="Berlin A."/>
            <person name="Borenstein D."/>
            <person name="Chen Z."/>
            <person name="Engels R."/>
            <person name="Freedman E."/>
            <person name="Gellesch M."/>
            <person name="Goldberg J."/>
            <person name="Griggs A."/>
            <person name="Gujja S."/>
            <person name="Heiman D."/>
            <person name="Hepburn T."/>
            <person name="Howarth C."/>
            <person name="Jen D."/>
            <person name="Larson L."/>
            <person name="Lewis B."/>
            <person name="Mehta T."/>
            <person name="Park D."/>
            <person name="Pearson M."/>
            <person name="Roberts A."/>
            <person name="Saif S."/>
            <person name="Shenoy N."/>
            <person name="Sisk P."/>
            <person name="Stolte C."/>
            <person name="Sykes S."/>
            <person name="Walk T."/>
            <person name="White J."/>
            <person name="Yandava C."/>
            <person name="Burger G."/>
            <person name="Gray M.W."/>
            <person name="Holland P.W.H."/>
            <person name="King N."/>
            <person name="Lang F.B.F."/>
            <person name="Roger A.J."/>
            <person name="Ruiz-Trillo I."/>
            <person name="Lander E."/>
            <person name="Nusbaum C."/>
        </authorList>
    </citation>
    <scope>NUCLEOTIDE SEQUENCE [LARGE SCALE GENOMIC DNA]</scope>
    <source>
        <strain evidence="3">ATCC 38327</strain>
    </source>
</reference>
<feature type="region of interest" description="Disordered" evidence="1">
    <location>
        <begin position="1"/>
        <end position="20"/>
    </location>
</feature>
<reference evidence="2 3" key="1">
    <citation type="submission" date="2009-11" db="EMBL/GenBank/DDBJ databases">
        <title>Annotation of Allomyces macrogynus ATCC 38327.</title>
        <authorList>
            <consortium name="The Broad Institute Genome Sequencing Platform"/>
            <person name="Russ C."/>
            <person name="Cuomo C."/>
            <person name="Burger G."/>
            <person name="Gray M.W."/>
            <person name="Holland P.W.H."/>
            <person name="King N."/>
            <person name="Lang F.B.F."/>
            <person name="Roger A.J."/>
            <person name="Ruiz-Trillo I."/>
            <person name="Young S.K."/>
            <person name="Zeng Q."/>
            <person name="Gargeya S."/>
            <person name="Fitzgerald M."/>
            <person name="Haas B."/>
            <person name="Abouelleil A."/>
            <person name="Alvarado L."/>
            <person name="Arachchi H.M."/>
            <person name="Berlin A."/>
            <person name="Chapman S.B."/>
            <person name="Gearin G."/>
            <person name="Goldberg J."/>
            <person name="Griggs A."/>
            <person name="Gujja S."/>
            <person name="Hansen M."/>
            <person name="Heiman D."/>
            <person name="Howarth C."/>
            <person name="Larimer J."/>
            <person name="Lui A."/>
            <person name="MacDonald P.J.P."/>
            <person name="McCowen C."/>
            <person name="Montmayeur A."/>
            <person name="Murphy C."/>
            <person name="Neiman D."/>
            <person name="Pearson M."/>
            <person name="Priest M."/>
            <person name="Roberts A."/>
            <person name="Saif S."/>
            <person name="Shea T."/>
            <person name="Sisk P."/>
            <person name="Stolte C."/>
            <person name="Sykes S."/>
            <person name="Wortman J."/>
            <person name="Nusbaum C."/>
            <person name="Birren B."/>
        </authorList>
    </citation>
    <scope>NUCLEOTIDE SEQUENCE [LARGE SCALE GENOMIC DNA]</scope>
    <source>
        <strain evidence="2 3">ATCC 38327</strain>
    </source>
</reference>
<evidence type="ECO:0000313" key="3">
    <source>
        <dbReference type="Proteomes" id="UP000054350"/>
    </source>
</evidence>
<evidence type="ECO:0000256" key="1">
    <source>
        <dbReference type="SAM" id="MobiDB-lite"/>
    </source>
</evidence>
<dbReference type="VEuPathDB" id="FungiDB:AMAG_17695"/>
<dbReference type="EMBL" id="GG745328">
    <property type="protein sequence ID" value="KNE54716.1"/>
    <property type="molecule type" value="Genomic_DNA"/>
</dbReference>
<accession>A0A0L0RXC5</accession>
<organism evidence="2 3">
    <name type="scientific">Allomyces macrogynus (strain ATCC 38327)</name>
    <name type="common">Allomyces javanicus var. macrogynus</name>
    <dbReference type="NCBI Taxonomy" id="578462"/>
    <lineage>
        <taxon>Eukaryota</taxon>
        <taxon>Fungi</taxon>
        <taxon>Fungi incertae sedis</taxon>
        <taxon>Blastocladiomycota</taxon>
        <taxon>Blastocladiomycetes</taxon>
        <taxon>Blastocladiales</taxon>
        <taxon>Blastocladiaceae</taxon>
        <taxon>Allomyces</taxon>
    </lineage>
</organism>
<dbReference type="AlphaFoldDB" id="A0A0L0RXC5"/>
<feature type="compositionally biased region" description="Pro residues" evidence="1">
    <location>
        <begin position="105"/>
        <end position="115"/>
    </location>
</feature>
<protein>
    <submittedName>
        <fullName evidence="2">Uncharacterized protein</fullName>
    </submittedName>
</protein>
<sequence>MNHAAQPARRLASPPTSDPVAHRLRGVLRRGRPAIARWIGLPAMNGRARQLLIRVSHRTSLRSAARSARLLRHGCPRPAPRSQRPLSLVPARPLPLLALHLQPPSRRPSSPPTRSPCPRTLLLPLAAPPHSCTPYRAVLSDVDA</sequence>
<feature type="region of interest" description="Disordered" evidence="1">
    <location>
        <begin position="101"/>
        <end position="123"/>
    </location>
</feature>
<evidence type="ECO:0000313" key="2">
    <source>
        <dbReference type="EMBL" id="KNE54716.1"/>
    </source>
</evidence>
<name>A0A0L0RXC5_ALLM3</name>